<dbReference type="InterPro" id="IPR029061">
    <property type="entry name" value="THDP-binding"/>
</dbReference>
<dbReference type="SUPFAM" id="SSF52518">
    <property type="entry name" value="Thiamin diphosphate-binding fold (THDP-binding)"/>
    <property type="match status" value="1"/>
</dbReference>
<organism evidence="5 6">
    <name type="scientific">Echinicola vietnamensis (strain DSM 17526 / LMG 23754 / KMM 6221)</name>
    <dbReference type="NCBI Taxonomy" id="926556"/>
    <lineage>
        <taxon>Bacteria</taxon>
        <taxon>Pseudomonadati</taxon>
        <taxon>Bacteroidota</taxon>
        <taxon>Cytophagia</taxon>
        <taxon>Cytophagales</taxon>
        <taxon>Cyclobacteriaceae</taxon>
        <taxon>Echinicola</taxon>
    </lineage>
</organism>
<dbReference type="Pfam" id="PF02779">
    <property type="entry name" value="Transket_pyr"/>
    <property type="match status" value="1"/>
</dbReference>
<protein>
    <submittedName>
        <fullName evidence="5">Pyruvate/2-oxoglutarate dehydrogenase complex, dehydrogenase component beta subunit</fullName>
    </submittedName>
</protein>
<comment type="cofactor">
    <cofactor evidence="1">
        <name>thiamine diphosphate</name>
        <dbReference type="ChEBI" id="CHEBI:58937"/>
    </cofactor>
</comment>
<keyword evidence="2" id="KW-0560">Oxidoreductase</keyword>
<gene>
    <name evidence="5" type="ordered locus">Echvi_3823</name>
</gene>
<dbReference type="InterPro" id="IPR005475">
    <property type="entry name" value="Transketolase-like_Pyr-bd"/>
</dbReference>
<dbReference type="Gene3D" id="3.40.50.920">
    <property type="match status" value="1"/>
</dbReference>
<dbReference type="PANTHER" id="PTHR43257">
    <property type="entry name" value="PYRUVATE DEHYDROGENASE E1 COMPONENT BETA SUBUNIT"/>
    <property type="match status" value="1"/>
</dbReference>
<dbReference type="SUPFAM" id="SSF52922">
    <property type="entry name" value="TK C-terminal domain-like"/>
    <property type="match status" value="1"/>
</dbReference>
<dbReference type="NCBIfam" id="NF008854">
    <property type="entry name" value="PRK11892.1"/>
    <property type="match status" value="1"/>
</dbReference>
<evidence type="ECO:0000256" key="3">
    <source>
        <dbReference type="ARBA" id="ARBA00023052"/>
    </source>
</evidence>
<keyword evidence="5" id="KW-0670">Pyruvate</keyword>
<dbReference type="STRING" id="926556.Echvi_3823"/>
<dbReference type="Pfam" id="PF02780">
    <property type="entry name" value="Transketolase_C"/>
    <property type="match status" value="1"/>
</dbReference>
<name>L0G5D3_ECHVK</name>
<keyword evidence="6" id="KW-1185">Reference proteome</keyword>
<dbReference type="NCBIfam" id="NF006667">
    <property type="entry name" value="PRK09212.1"/>
    <property type="match status" value="1"/>
</dbReference>
<evidence type="ECO:0000313" key="6">
    <source>
        <dbReference type="Proteomes" id="UP000010796"/>
    </source>
</evidence>
<feature type="domain" description="Transketolase-like pyrimidine-binding" evidence="4">
    <location>
        <begin position="4"/>
        <end position="179"/>
    </location>
</feature>
<sequence length="326" mass="35808">MREIQFREALREAMSEEMRRDKNVFLMGEEVAEYNGAYKVTQGMLDEFGPDRVIDTPISEGGFAGLGVGAGMNGLRPIIEFMTFNFSLVAIDQIVNSAAKMYAMSGGAYNVPIVFRGPTGNAGQLGATHSSNFENWFANTPGLKVVVPSNPYDAKGLLKAAIRDDDPVIFMESELMYSDKGEVPEGEYLLPIGVADIKRKGADVTIVSFGKIMKVALEAAEELAKDGIEAEVIDLRTVRPIDYATVYESVKKTNRCVVVEEANPISSLATDLAFNIQKNMFDYLDAPVLRVNSMDIPLSYAPTYIEATLPNVKRTIEAVKQVTYVK</sequence>
<proteinExistence type="predicted"/>
<dbReference type="KEGG" id="evi:Echvi_3823"/>
<dbReference type="InterPro" id="IPR033248">
    <property type="entry name" value="Transketolase_C"/>
</dbReference>
<keyword evidence="3" id="KW-0786">Thiamine pyrophosphate</keyword>
<dbReference type="OrthoDB" id="9769337at2"/>
<evidence type="ECO:0000256" key="2">
    <source>
        <dbReference type="ARBA" id="ARBA00023002"/>
    </source>
</evidence>
<dbReference type="eggNOG" id="COG0022">
    <property type="taxonomic scope" value="Bacteria"/>
</dbReference>
<dbReference type="CDD" id="cd07036">
    <property type="entry name" value="TPP_PYR_E1-PDHc-beta_like"/>
    <property type="match status" value="1"/>
</dbReference>
<dbReference type="Gene3D" id="3.40.50.970">
    <property type="match status" value="1"/>
</dbReference>
<dbReference type="EMBL" id="CP003346">
    <property type="protein sequence ID" value="AGA80035.1"/>
    <property type="molecule type" value="Genomic_DNA"/>
</dbReference>
<dbReference type="InterPro" id="IPR009014">
    <property type="entry name" value="Transketo_C/PFOR_II"/>
</dbReference>
<dbReference type="PATRIC" id="fig|926556.3.peg.4022"/>
<evidence type="ECO:0000259" key="4">
    <source>
        <dbReference type="SMART" id="SM00861"/>
    </source>
</evidence>
<dbReference type="GO" id="GO:0016491">
    <property type="term" value="F:oxidoreductase activity"/>
    <property type="evidence" value="ECO:0007669"/>
    <property type="project" value="UniProtKB-KW"/>
</dbReference>
<evidence type="ECO:0000313" key="5">
    <source>
        <dbReference type="EMBL" id="AGA80035.1"/>
    </source>
</evidence>
<accession>L0G5D3</accession>
<reference evidence="6" key="1">
    <citation type="submission" date="2012-02" db="EMBL/GenBank/DDBJ databases">
        <title>The complete genome of Echinicola vietnamensis DSM 17526.</title>
        <authorList>
            <person name="Lucas S."/>
            <person name="Copeland A."/>
            <person name="Lapidus A."/>
            <person name="Glavina del Rio T."/>
            <person name="Dalin E."/>
            <person name="Tice H."/>
            <person name="Bruce D."/>
            <person name="Goodwin L."/>
            <person name="Pitluck S."/>
            <person name="Peters L."/>
            <person name="Ovchinnikova G."/>
            <person name="Teshima H."/>
            <person name="Kyrpides N."/>
            <person name="Mavromatis K."/>
            <person name="Ivanova N."/>
            <person name="Brettin T."/>
            <person name="Detter J.C."/>
            <person name="Han C."/>
            <person name="Larimer F."/>
            <person name="Land M."/>
            <person name="Hauser L."/>
            <person name="Markowitz V."/>
            <person name="Cheng J.-F."/>
            <person name="Hugenholtz P."/>
            <person name="Woyke T."/>
            <person name="Wu D."/>
            <person name="Brambilla E."/>
            <person name="Klenk H.-P."/>
            <person name="Eisen J.A."/>
        </authorList>
    </citation>
    <scope>NUCLEOTIDE SEQUENCE [LARGE SCALE GENOMIC DNA]</scope>
    <source>
        <strain evidence="6">DSM 17526 / LMG 23754 / KMM 6221</strain>
    </source>
</reference>
<evidence type="ECO:0000256" key="1">
    <source>
        <dbReference type="ARBA" id="ARBA00001964"/>
    </source>
</evidence>
<dbReference type="FunFam" id="3.40.50.970:FF:000001">
    <property type="entry name" value="Pyruvate dehydrogenase E1 beta subunit"/>
    <property type="match status" value="1"/>
</dbReference>
<dbReference type="FunFam" id="3.40.50.920:FF:000001">
    <property type="entry name" value="Pyruvate dehydrogenase E1 beta subunit"/>
    <property type="match status" value="1"/>
</dbReference>
<dbReference type="HOGENOM" id="CLU_012907_1_1_10"/>
<dbReference type="PANTHER" id="PTHR43257:SF2">
    <property type="entry name" value="PYRUVATE DEHYDROGENASE E1 COMPONENT SUBUNIT BETA"/>
    <property type="match status" value="1"/>
</dbReference>
<dbReference type="RefSeq" id="WP_015267577.1">
    <property type="nucleotide sequence ID" value="NC_019904.1"/>
</dbReference>
<dbReference type="Proteomes" id="UP000010796">
    <property type="component" value="Chromosome"/>
</dbReference>
<dbReference type="AlphaFoldDB" id="L0G5D3"/>
<dbReference type="SMART" id="SM00861">
    <property type="entry name" value="Transket_pyr"/>
    <property type="match status" value="1"/>
</dbReference>